<comment type="caution">
    <text evidence="7">The sequence shown here is derived from an EMBL/GenBank/DDBJ whole genome shotgun (WGS) entry which is preliminary data.</text>
</comment>
<dbReference type="GO" id="GO:2000001">
    <property type="term" value="P:regulation of DNA damage checkpoint"/>
    <property type="evidence" value="ECO:0007669"/>
    <property type="project" value="TreeGrafter"/>
</dbReference>
<dbReference type="PANTHER" id="PTHR14773">
    <property type="entry name" value="WD REPEAT-CONTAINING PROTEIN 76"/>
    <property type="match status" value="1"/>
</dbReference>
<keyword evidence="5" id="KW-0227">DNA damage</keyword>
<keyword evidence="4" id="KW-0677">Repeat</keyword>
<dbReference type="SMART" id="SM00320">
    <property type="entry name" value="WD40"/>
    <property type="match status" value="4"/>
</dbReference>
<dbReference type="InterPro" id="IPR036322">
    <property type="entry name" value="WD40_repeat_dom_sf"/>
</dbReference>
<keyword evidence="3 5" id="KW-0853">WD repeat</keyword>
<dbReference type="InterPro" id="IPR001680">
    <property type="entry name" value="WD40_rpt"/>
</dbReference>
<evidence type="ECO:0000256" key="1">
    <source>
        <dbReference type="ARBA" id="ARBA00005434"/>
    </source>
</evidence>
<dbReference type="GO" id="GO:0003677">
    <property type="term" value="F:DNA binding"/>
    <property type="evidence" value="ECO:0007669"/>
    <property type="project" value="UniProtKB-UniRule"/>
</dbReference>
<sequence length="614" mass="69520">MSTGFDFESQRLANIERNKKLLQSLQLNAISHQIKDEITKNNELQAKTKSEERSRKSRRIKDQGSDSEANTGSESDSESDEEHDRSHKHKHKKLKTQENPRSSRANSTPIVQRRSRRVAGEDASLQGFELKGNLAVRSEWLPDKPREKSKTPDLRVGKRTSRNSTGNRHKSPTEEPEIDESYGPDPEKVKERLLAVLDYQMSDTLKFRDLVKVKAAPDSKEDQPQVPTPEMISETLLTSPMSFSCGDYYDLLREKQESLGIDSYLKETREKFSKLDLNVLNLDMTPDTATHCAFHTYNSKISVLASDVQGNFALFDTKEEDEEGSDDDDEGVINYALHDDAITSFDFSLADPTKIYTASKDFTIGMFDLKDESIEDFYTETNNESILDLKVKGNNIFYCTSEGHLQMLDIRAPHSGNNVSHLSSLDVHSLSVHKDVDFLVSTVSKDALLRVWDLRFTKKGWGTKVPIANPAGCVLEYDSRQRLTSIDWSSNYNLVAATLRQDIVIFDTNKTYANLNPGIPTKIQPDTSRKHLGKTLSNVYTSRPTWQSRPMDGVHKFVVGNARRYFDIYDSKGNILAHLGEPEDMLDVPTTCALHPELNWVAGVGHRGKLYLYK</sequence>
<evidence type="ECO:0000313" key="7">
    <source>
        <dbReference type="EMBL" id="KAH3684102.1"/>
    </source>
</evidence>
<organism evidence="7 8">
    <name type="scientific">Wickerhamomyces pijperi</name>
    <name type="common">Yeast</name>
    <name type="synonym">Pichia pijperi</name>
    <dbReference type="NCBI Taxonomy" id="599730"/>
    <lineage>
        <taxon>Eukaryota</taxon>
        <taxon>Fungi</taxon>
        <taxon>Dikarya</taxon>
        <taxon>Ascomycota</taxon>
        <taxon>Saccharomycotina</taxon>
        <taxon>Saccharomycetes</taxon>
        <taxon>Phaffomycetales</taxon>
        <taxon>Wickerhamomycetaceae</taxon>
        <taxon>Wickerhamomyces</taxon>
    </lineage>
</organism>
<evidence type="ECO:0000256" key="4">
    <source>
        <dbReference type="ARBA" id="ARBA00022737"/>
    </source>
</evidence>
<reference evidence="7" key="1">
    <citation type="journal article" date="2021" name="Open Biol.">
        <title>Shared evolutionary footprints suggest mitochondrial oxidative damage underlies multiple complex I losses in fungi.</title>
        <authorList>
            <person name="Schikora-Tamarit M.A."/>
            <person name="Marcet-Houben M."/>
            <person name="Nosek J."/>
            <person name="Gabaldon T."/>
        </authorList>
    </citation>
    <scope>NUCLEOTIDE SEQUENCE</scope>
    <source>
        <strain evidence="7">CBS2887</strain>
    </source>
</reference>
<dbReference type="Proteomes" id="UP000774326">
    <property type="component" value="Unassembled WGS sequence"/>
</dbReference>
<reference evidence="7" key="2">
    <citation type="submission" date="2021-01" db="EMBL/GenBank/DDBJ databases">
        <authorList>
            <person name="Schikora-Tamarit M.A."/>
        </authorList>
    </citation>
    <scope>NUCLEOTIDE SEQUENCE</scope>
    <source>
        <strain evidence="7">CBS2887</strain>
    </source>
</reference>
<comment type="function">
    <text evidence="5">DNA-binding protein that binds to both single- and double-stranded DNA. Binds preferentially to UV-damaged DNA. May be involved in DNA-metabolic processes.</text>
</comment>
<dbReference type="Gene3D" id="2.130.10.10">
    <property type="entry name" value="YVTN repeat-like/Quinoprotein amine dehydrogenase"/>
    <property type="match status" value="1"/>
</dbReference>
<dbReference type="GO" id="GO:0006974">
    <property type="term" value="P:DNA damage response"/>
    <property type="evidence" value="ECO:0007669"/>
    <property type="project" value="UniProtKB-KW"/>
</dbReference>
<evidence type="ECO:0000256" key="6">
    <source>
        <dbReference type="SAM" id="MobiDB-lite"/>
    </source>
</evidence>
<proteinExistence type="inferred from homology"/>
<keyword evidence="5" id="KW-0238">DNA-binding</keyword>
<dbReference type="InterPro" id="IPR050853">
    <property type="entry name" value="WD_repeat_DNA-damage-binding"/>
</dbReference>
<evidence type="ECO:0000256" key="3">
    <source>
        <dbReference type="ARBA" id="ARBA00022574"/>
    </source>
</evidence>
<dbReference type="GO" id="GO:0005634">
    <property type="term" value="C:nucleus"/>
    <property type="evidence" value="ECO:0007669"/>
    <property type="project" value="TreeGrafter"/>
</dbReference>
<feature type="compositionally biased region" description="Polar residues" evidence="6">
    <location>
        <begin position="97"/>
        <end position="110"/>
    </location>
</feature>
<name>A0A9P8Q6Q9_WICPI</name>
<accession>A0A9P8Q6Q9</accession>
<dbReference type="EMBL" id="JAEUBG010002723">
    <property type="protein sequence ID" value="KAH3684102.1"/>
    <property type="molecule type" value="Genomic_DNA"/>
</dbReference>
<dbReference type="SUPFAM" id="SSF50978">
    <property type="entry name" value="WD40 repeat-like"/>
    <property type="match status" value="1"/>
</dbReference>
<evidence type="ECO:0000256" key="5">
    <source>
        <dbReference type="RuleBase" id="RU365004"/>
    </source>
</evidence>
<feature type="region of interest" description="Disordered" evidence="6">
    <location>
        <begin position="139"/>
        <end position="185"/>
    </location>
</feature>
<evidence type="ECO:0000313" key="8">
    <source>
        <dbReference type="Proteomes" id="UP000774326"/>
    </source>
</evidence>
<dbReference type="AlphaFoldDB" id="A0A9P8Q6Q9"/>
<dbReference type="Pfam" id="PF00400">
    <property type="entry name" value="WD40"/>
    <property type="match status" value="1"/>
</dbReference>
<dbReference type="PANTHER" id="PTHR14773:SF0">
    <property type="entry name" value="WD REPEAT-CONTAINING PROTEIN 76"/>
    <property type="match status" value="1"/>
</dbReference>
<feature type="compositionally biased region" description="Basic and acidic residues" evidence="6">
    <location>
        <begin position="35"/>
        <end position="64"/>
    </location>
</feature>
<evidence type="ECO:0000256" key="2">
    <source>
        <dbReference type="ARBA" id="ARBA00021132"/>
    </source>
</evidence>
<feature type="compositionally biased region" description="Basic and acidic residues" evidence="6">
    <location>
        <begin position="140"/>
        <end position="156"/>
    </location>
</feature>
<dbReference type="InterPro" id="IPR015943">
    <property type="entry name" value="WD40/YVTN_repeat-like_dom_sf"/>
</dbReference>
<protein>
    <recommendedName>
        <fullName evidence="2 5">DNA damage-binding protein CMR1</fullName>
    </recommendedName>
</protein>
<feature type="region of interest" description="Disordered" evidence="6">
    <location>
        <begin position="35"/>
        <end position="124"/>
    </location>
</feature>
<gene>
    <name evidence="7" type="ORF">WICPIJ_004926</name>
</gene>
<comment type="similarity">
    <text evidence="1 5">Belongs to the WD repeat DDB2/WDR76 family.</text>
</comment>
<keyword evidence="8" id="KW-1185">Reference proteome</keyword>